<sequence>MKGIRAGLAVVFVALAALTGCATPQPPVAMDQAFWAEKQDRIGIAITEIPAPSVQMTGQQGLLDVAVNKGMASGLTKKVESWDSTSLRGLQQKVAERLQDQGYTVKLLDKPHDFKNFKKAERKLGYAELDMTPLKAQEGIDKVVLLMLGVNGTTRSYYGMIPTSDPVSVVTMVTTIVDLDDNRLIYFQPSAVSRAAEGEWDESPEYPNLTNAFYKALDEAEQKMLLPFDAQQLSSN</sequence>
<comment type="caution">
    <text evidence="2">The sequence shown here is derived from an EMBL/GenBank/DDBJ whole genome shotgun (WGS) entry which is preliminary data.</text>
</comment>
<organism evidence="2 3">
    <name type="scientific">Pseudomonas sediminis</name>
    <dbReference type="NCBI Taxonomy" id="1691904"/>
    <lineage>
        <taxon>Bacteria</taxon>
        <taxon>Pseudomonadati</taxon>
        <taxon>Pseudomonadota</taxon>
        <taxon>Gammaproteobacteria</taxon>
        <taxon>Pseudomonadales</taxon>
        <taxon>Pseudomonadaceae</taxon>
        <taxon>Pseudomonas</taxon>
    </lineage>
</organism>
<keyword evidence="1" id="KW-0732">Signal</keyword>
<feature type="signal peptide" evidence="1">
    <location>
        <begin position="1"/>
        <end position="22"/>
    </location>
</feature>
<accession>A0A2G5FVS0</accession>
<evidence type="ECO:0000313" key="3">
    <source>
        <dbReference type="Proteomes" id="UP000229504"/>
    </source>
</evidence>
<gene>
    <name evidence="2" type="ORF">CDO35_03600</name>
</gene>
<dbReference type="RefSeq" id="WP_099522612.1">
    <property type="nucleotide sequence ID" value="NZ_NIQU01000001.1"/>
</dbReference>
<evidence type="ECO:0008006" key="4">
    <source>
        <dbReference type="Google" id="ProtNLM"/>
    </source>
</evidence>
<feature type="chain" id="PRO_5013552383" description="Lipoprotein" evidence="1">
    <location>
        <begin position="23"/>
        <end position="236"/>
    </location>
</feature>
<dbReference type="PROSITE" id="PS51257">
    <property type="entry name" value="PROKAR_LIPOPROTEIN"/>
    <property type="match status" value="1"/>
</dbReference>
<name>A0A2G5FVS0_9PSED</name>
<reference evidence="3" key="1">
    <citation type="submission" date="2017-06" db="EMBL/GenBank/DDBJ databases">
        <authorList>
            <person name="Rastogi G."/>
            <person name="Vaishampayan P."/>
            <person name="Seuylemezian A."/>
        </authorList>
    </citation>
    <scope>NUCLEOTIDE SEQUENCE [LARGE SCALE GENOMIC DNA]</scope>
    <source>
        <strain evidence="3">PI11</strain>
    </source>
</reference>
<dbReference type="Proteomes" id="UP000229504">
    <property type="component" value="Unassembled WGS sequence"/>
</dbReference>
<evidence type="ECO:0000313" key="2">
    <source>
        <dbReference type="EMBL" id="PIA72085.1"/>
    </source>
</evidence>
<proteinExistence type="predicted"/>
<dbReference type="AlphaFoldDB" id="A0A2G5FVS0"/>
<protein>
    <recommendedName>
        <fullName evidence="4">Lipoprotein</fullName>
    </recommendedName>
</protein>
<dbReference type="EMBL" id="NIQU01000001">
    <property type="protein sequence ID" value="PIA72085.1"/>
    <property type="molecule type" value="Genomic_DNA"/>
</dbReference>
<evidence type="ECO:0000256" key="1">
    <source>
        <dbReference type="SAM" id="SignalP"/>
    </source>
</evidence>